<evidence type="ECO:0000313" key="16">
    <source>
        <dbReference type="EMBL" id="CDH61191.1"/>
    </source>
</evidence>
<evidence type="ECO:0000256" key="5">
    <source>
        <dbReference type="ARBA" id="ARBA00022759"/>
    </source>
</evidence>
<dbReference type="PROSITE" id="PS50175">
    <property type="entry name" value="ASP_PROT_RETROV"/>
    <property type="match status" value="1"/>
</dbReference>
<dbReference type="Gene3D" id="1.10.340.70">
    <property type="match status" value="1"/>
</dbReference>
<dbReference type="GO" id="GO:0015074">
    <property type="term" value="P:DNA integration"/>
    <property type="evidence" value="ECO:0007669"/>
    <property type="project" value="UniProtKB-KW"/>
</dbReference>
<dbReference type="CDD" id="cd01647">
    <property type="entry name" value="RT_LTR"/>
    <property type="match status" value="1"/>
</dbReference>
<name>A0A068SIJ3_9FUNG</name>
<reference evidence="16" key="1">
    <citation type="submission" date="2013-08" db="EMBL/GenBank/DDBJ databases">
        <title>Gene expansion shapes genome architecture in the human pathogen Lichtheimia corymbifera: an evolutionary genomics analysis in the ancient terrestrial Mucorales (Mucoromycotina).</title>
        <authorList>
            <person name="Schwartze V.U."/>
            <person name="Winter S."/>
            <person name="Shelest E."/>
            <person name="Marcet-Houben M."/>
            <person name="Horn F."/>
            <person name="Wehner S."/>
            <person name="Hoffmann K."/>
            <person name="Riege K."/>
            <person name="Sammeth M."/>
            <person name="Nowrousian M."/>
            <person name="Valiante V."/>
            <person name="Linde J."/>
            <person name="Jacobsen I.D."/>
            <person name="Marz M."/>
            <person name="Brakhage A.A."/>
            <person name="Gabaldon T."/>
            <person name="Bocker S."/>
            <person name="Voigt K."/>
        </authorList>
    </citation>
    <scope>NUCLEOTIDE SEQUENCE [LARGE SCALE GENOMIC DNA]</scope>
    <source>
        <strain evidence="16">FSU 9682</strain>
    </source>
</reference>
<keyword evidence="12" id="KW-0175">Coiled coil</keyword>
<dbReference type="InterPro" id="IPR000477">
    <property type="entry name" value="RT_dom"/>
</dbReference>
<dbReference type="InterPro" id="IPR043502">
    <property type="entry name" value="DNA/RNA_pol_sf"/>
</dbReference>
<feature type="compositionally biased region" description="Polar residues" evidence="13">
    <location>
        <begin position="1"/>
        <end position="13"/>
    </location>
</feature>
<dbReference type="InterPro" id="IPR001969">
    <property type="entry name" value="Aspartic_peptidase_AS"/>
</dbReference>
<evidence type="ECO:0000259" key="15">
    <source>
        <dbReference type="PROSITE" id="PS50994"/>
    </source>
</evidence>
<dbReference type="SUPFAM" id="SSF50630">
    <property type="entry name" value="Acid proteases"/>
    <property type="match status" value="1"/>
</dbReference>
<dbReference type="SUPFAM" id="SSF53098">
    <property type="entry name" value="Ribonuclease H-like"/>
    <property type="match status" value="1"/>
</dbReference>
<dbReference type="InterPro" id="IPR012337">
    <property type="entry name" value="RNaseH-like_sf"/>
</dbReference>
<dbReference type="InterPro" id="IPR021109">
    <property type="entry name" value="Peptidase_aspartic_dom_sf"/>
</dbReference>
<dbReference type="CDD" id="cd09274">
    <property type="entry name" value="RNase_HI_RT_Ty3"/>
    <property type="match status" value="1"/>
</dbReference>
<evidence type="ECO:0000256" key="7">
    <source>
        <dbReference type="ARBA" id="ARBA00022842"/>
    </source>
</evidence>
<organism evidence="16 17">
    <name type="scientific">Lichtheimia corymbifera JMRC:FSU:9682</name>
    <dbReference type="NCBI Taxonomy" id="1263082"/>
    <lineage>
        <taxon>Eukaryota</taxon>
        <taxon>Fungi</taxon>
        <taxon>Fungi incertae sedis</taxon>
        <taxon>Mucoromycota</taxon>
        <taxon>Mucoromycotina</taxon>
        <taxon>Mucoromycetes</taxon>
        <taxon>Mucorales</taxon>
        <taxon>Lichtheimiaceae</taxon>
        <taxon>Lichtheimia</taxon>
    </lineage>
</organism>
<evidence type="ECO:0000256" key="6">
    <source>
        <dbReference type="ARBA" id="ARBA00022801"/>
    </source>
</evidence>
<dbReference type="Pfam" id="PF00078">
    <property type="entry name" value="RVT_1"/>
    <property type="match status" value="1"/>
</dbReference>
<evidence type="ECO:0000256" key="8">
    <source>
        <dbReference type="ARBA" id="ARBA00022884"/>
    </source>
</evidence>
<feature type="domain" description="Peptidase A2" evidence="14">
    <location>
        <begin position="493"/>
        <end position="529"/>
    </location>
</feature>
<evidence type="ECO:0000256" key="2">
    <source>
        <dbReference type="ARBA" id="ARBA00022695"/>
    </source>
</evidence>
<feature type="coiled-coil region" evidence="12">
    <location>
        <begin position="65"/>
        <end position="120"/>
    </location>
</feature>
<keyword evidence="4" id="KW-0064">Aspartyl protease</keyword>
<protein>
    <recommendedName>
        <fullName evidence="18">Reverse transcriptase</fullName>
    </recommendedName>
</protein>
<keyword evidence="3" id="KW-0540">Nuclease</keyword>
<keyword evidence="17" id="KW-1185">Reference proteome</keyword>
<dbReference type="InterPro" id="IPR043128">
    <property type="entry name" value="Rev_trsase/Diguanyl_cyclase"/>
</dbReference>
<keyword evidence="8" id="KW-0694">RNA-binding</keyword>
<dbReference type="PANTHER" id="PTHR37984:SF5">
    <property type="entry name" value="PROTEIN NYNRIN-LIKE"/>
    <property type="match status" value="1"/>
</dbReference>
<proteinExistence type="predicted"/>
<dbReference type="GO" id="GO:0004190">
    <property type="term" value="F:aspartic-type endopeptidase activity"/>
    <property type="evidence" value="ECO:0007669"/>
    <property type="project" value="UniProtKB-KW"/>
</dbReference>
<keyword evidence="2" id="KW-0548">Nucleotidyltransferase</keyword>
<feature type="compositionally biased region" description="Low complexity" evidence="13">
    <location>
        <begin position="14"/>
        <end position="39"/>
    </location>
</feature>
<dbReference type="Proteomes" id="UP000027586">
    <property type="component" value="Unassembled WGS sequence"/>
</dbReference>
<dbReference type="InterPro" id="IPR041577">
    <property type="entry name" value="RT_RNaseH_2"/>
</dbReference>
<feature type="region of interest" description="Disordered" evidence="13">
    <location>
        <begin position="396"/>
        <end position="416"/>
    </location>
</feature>
<evidence type="ECO:0000313" key="17">
    <source>
        <dbReference type="Proteomes" id="UP000027586"/>
    </source>
</evidence>
<dbReference type="Gene3D" id="3.10.10.10">
    <property type="entry name" value="HIV Type 1 Reverse Transcriptase, subunit A, domain 1"/>
    <property type="match status" value="1"/>
</dbReference>
<dbReference type="InterPro" id="IPR018061">
    <property type="entry name" value="Retropepsins"/>
</dbReference>
<dbReference type="InterPro" id="IPR036397">
    <property type="entry name" value="RNaseH_sf"/>
</dbReference>
<evidence type="ECO:0000256" key="12">
    <source>
        <dbReference type="SAM" id="Coils"/>
    </source>
</evidence>
<feature type="domain" description="Integrase catalytic" evidence="15">
    <location>
        <begin position="1196"/>
        <end position="1341"/>
    </location>
</feature>
<dbReference type="SUPFAM" id="SSF56672">
    <property type="entry name" value="DNA/RNA polymerases"/>
    <property type="match status" value="1"/>
</dbReference>
<dbReference type="PROSITE" id="PS50994">
    <property type="entry name" value="INTEGRASE"/>
    <property type="match status" value="1"/>
</dbReference>
<gene>
    <name evidence="16" type="ORF">LCOR_11970.1</name>
</gene>
<dbReference type="Gene3D" id="3.30.420.10">
    <property type="entry name" value="Ribonuclease H-like superfamily/Ribonuclease H"/>
    <property type="match status" value="1"/>
</dbReference>
<dbReference type="VEuPathDB" id="FungiDB:LCOR_11970.1"/>
<evidence type="ECO:0000256" key="10">
    <source>
        <dbReference type="ARBA" id="ARBA00022918"/>
    </source>
</evidence>
<dbReference type="InterPro" id="IPR050951">
    <property type="entry name" value="Retrovirus_Pol_polyprotein"/>
</dbReference>
<keyword evidence="7" id="KW-0460">Magnesium</keyword>
<keyword evidence="6" id="KW-0378">Hydrolase</keyword>
<dbReference type="GO" id="GO:0004519">
    <property type="term" value="F:endonuclease activity"/>
    <property type="evidence" value="ECO:0007669"/>
    <property type="project" value="UniProtKB-KW"/>
</dbReference>
<dbReference type="GO" id="GO:0003723">
    <property type="term" value="F:RNA binding"/>
    <property type="evidence" value="ECO:0007669"/>
    <property type="project" value="UniProtKB-KW"/>
</dbReference>
<dbReference type="InterPro" id="IPR041588">
    <property type="entry name" value="Integrase_H2C2"/>
</dbReference>
<evidence type="ECO:0000256" key="11">
    <source>
        <dbReference type="ARBA" id="ARBA00023268"/>
    </source>
</evidence>
<dbReference type="EMBL" id="CBTN010000152">
    <property type="protein sequence ID" value="CDH61191.1"/>
    <property type="molecule type" value="Genomic_DNA"/>
</dbReference>
<dbReference type="GO" id="GO:0003964">
    <property type="term" value="F:RNA-directed DNA polymerase activity"/>
    <property type="evidence" value="ECO:0007669"/>
    <property type="project" value="UniProtKB-KW"/>
</dbReference>
<dbReference type="Pfam" id="PF00665">
    <property type="entry name" value="rve"/>
    <property type="match status" value="1"/>
</dbReference>
<evidence type="ECO:0000256" key="4">
    <source>
        <dbReference type="ARBA" id="ARBA00022750"/>
    </source>
</evidence>
<sequence length="1341" mass="152584">MSSPVSHAGSPSANTGNDNNNMGDNNHQTPVTTPTNNNQDGPTPMEGIESTGSAGALASKHVDPLVLARNALKNFEKRLEGLLVQEARLVAEEPVPMDKLAEIKSQMDDLLVEIERKQKTIALLAPADNNSQRKSKILKHHVPRFVVKGVNETPDDKHVFPNVDAFLLDIKKLLRSQSYDLNTEWDEVLHCAFPADQEKWYNDTLEGKKLNWSEVCQRVRARFVSRDNKARKAMEVFKCAMRDGETTQRYGTRYQNLVTDAGLTNCDVLAMLFLLSLPEDIQERVLMSFYARPGNEDRLPDNLEEVIKLADSISITRKRTHNDAGGSSSHKKNKSSKKDDQGDIFCIHCDKMGYHVSDKCRKLDKPIVGPKCYYAHHTYTSGHGCRASREEKAKLRAEGKLPPPRRQSRRGDNNVKVNTMVQNQNDMDISDDHVHPADTAIINNDSSLIPLNELQGVDEMLAKQSLGKLLFAAQLNVNPYLMKTPILIQNKRLLGLVDTGAEISVINKTLCDANNWSYTPVDGKIIYAGKNDAVKRMGITEPLQLQYNNRRVTHRFEVMDLEHYNLILGFDILPKLGISLHGVAVKWDDQQDDVPDPSVHDAYKKLVPNDSPYGTPKEQARFTQALQPLLKANERIPKWSFCNIDESVIRLELTQKDVTSNQRQYTLPYALRPEIDATIQKWLDDGVIVRAHVNTSWNSPLTLADKKDAHGNKVGKRLCLDPRHINRYLKDDRYPIPTIKEIFHDLGGAKVFTTLDLTSAFHRFKIAESDRHITTFTHRGQQYMFRGCPFGLKPISSKFQRVMHIVFKDMPFVRTFVDDIIIFSRDFASHTQHVQYAIKALTQANLILNPQKCHFAQQSVYLLGFCVSEHGVSLDPRKVVNAMDWPQPRTGKDIQRFMGFVNYFSEHIPHMAEISAPLNRLRNAGSLKDLWTEEQTKSLNALKQALAKNVLLHFPDFDQPFYVATDASNYGIGAVLFQKIKGKNCYVSFMARALNPSERKYSTTKRELLGIVYALQKFHPFIWLRPFTLYTDHKALTYLFTQKLANPMMLGWFDILLKYTFEVIHIPGLENVIPDDLSRLFTPDELLEEEDNQPSNAIKMGMIKSSDNRFVFHIRVSDKQPIDVITPPEGQRTEELERAHLITGHAGAEHVVRYLRRDGLAWTNMLQDAVELVSKCPQCQKNNIAKRGYNPLRPIYAYLPGDHWAIDLATFNRTSLTGNNFLMILVDVCTRFCILRALPDKSSDTLVKALVQIFCDFGIPRVLQSDNGSEFKNALMRKLAKSLGFHQRFTTPYHPSANGMAERWVQTAQDVIRKKIEGAGRDWDYYGITEKIGQHIIYTYI</sequence>
<dbReference type="Gene3D" id="2.40.70.10">
    <property type="entry name" value="Acid Proteases"/>
    <property type="match status" value="1"/>
</dbReference>
<evidence type="ECO:0000256" key="9">
    <source>
        <dbReference type="ARBA" id="ARBA00022908"/>
    </source>
</evidence>
<dbReference type="OrthoDB" id="9906564at2759"/>
<evidence type="ECO:0000259" key="14">
    <source>
        <dbReference type="PROSITE" id="PS50175"/>
    </source>
</evidence>
<keyword evidence="5" id="KW-0255">Endonuclease</keyword>
<keyword evidence="9" id="KW-0229">DNA integration</keyword>
<dbReference type="Gene3D" id="3.30.70.270">
    <property type="match status" value="2"/>
</dbReference>
<dbReference type="GO" id="GO:0005634">
    <property type="term" value="C:nucleus"/>
    <property type="evidence" value="ECO:0007669"/>
    <property type="project" value="UniProtKB-ARBA"/>
</dbReference>
<comment type="caution">
    <text evidence="16">The sequence shown here is derived from an EMBL/GenBank/DDBJ whole genome shotgun (WGS) entry which is preliminary data.</text>
</comment>
<keyword evidence="11" id="KW-0511">Multifunctional enzyme</keyword>
<dbReference type="STRING" id="1263082.A0A068SIJ3"/>
<evidence type="ECO:0008006" key="18">
    <source>
        <dbReference type="Google" id="ProtNLM"/>
    </source>
</evidence>
<dbReference type="Pfam" id="PF17921">
    <property type="entry name" value="Integrase_H2C2"/>
    <property type="match status" value="1"/>
</dbReference>
<accession>A0A068SIJ3</accession>
<dbReference type="FunFam" id="3.30.70.270:FF:000020">
    <property type="entry name" value="Transposon Tf2-6 polyprotein-like Protein"/>
    <property type="match status" value="1"/>
</dbReference>
<dbReference type="Pfam" id="PF00077">
    <property type="entry name" value="RVP"/>
    <property type="match status" value="1"/>
</dbReference>
<feature type="region of interest" description="Disordered" evidence="13">
    <location>
        <begin position="1"/>
        <end position="56"/>
    </location>
</feature>
<keyword evidence="4" id="KW-0645">Protease</keyword>
<dbReference type="InterPro" id="IPR001584">
    <property type="entry name" value="Integrase_cat-core"/>
</dbReference>
<evidence type="ECO:0000256" key="1">
    <source>
        <dbReference type="ARBA" id="ARBA00022679"/>
    </source>
</evidence>
<keyword evidence="10" id="KW-0695">RNA-directed DNA polymerase</keyword>
<feature type="region of interest" description="Disordered" evidence="13">
    <location>
        <begin position="318"/>
        <end position="340"/>
    </location>
</feature>
<dbReference type="InterPro" id="IPR001995">
    <property type="entry name" value="Peptidase_A2_cat"/>
</dbReference>
<dbReference type="PANTHER" id="PTHR37984">
    <property type="entry name" value="PROTEIN CBG26694"/>
    <property type="match status" value="1"/>
</dbReference>
<evidence type="ECO:0000256" key="13">
    <source>
        <dbReference type="SAM" id="MobiDB-lite"/>
    </source>
</evidence>
<evidence type="ECO:0000256" key="3">
    <source>
        <dbReference type="ARBA" id="ARBA00022722"/>
    </source>
</evidence>
<dbReference type="CDD" id="cd00303">
    <property type="entry name" value="retropepsin_like"/>
    <property type="match status" value="1"/>
</dbReference>
<dbReference type="Pfam" id="PF17919">
    <property type="entry name" value="RT_RNaseH_2"/>
    <property type="match status" value="1"/>
</dbReference>
<keyword evidence="1" id="KW-0808">Transferase</keyword>
<dbReference type="PROSITE" id="PS00141">
    <property type="entry name" value="ASP_PROTEASE"/>
    <property type="match status" value="1"/>
</dbReference>
<dbReference type="GO" id="GO:0006508">
    <property type="term" value="P:proteolysis"/>
    <property type="evidence" value="ECO:0007669"/>
    <property type="project" value="InterPro"/>
</dbReference>